<dbReference type="STRING" id="43775.SAMN04489760_10853"/>
<dbReference type="PROSITE" id="PS51480">
    <property type="entry name" value="DHAL"/>
    <property type="match status" value="1"/>
</dbReference>
<evidence type="ECO:0000313" key="4">
    <source>
        <dbReference type="Proteomes" id="UP000198744"/>
    </source>
</evidence>
<dbReference type="PROSITE" id="PS51482">
    <property type="entry name" value="DEGV"/>
    <property type="match status" value="1"/>
</dbReference>
<dbReference type="Gene3D" id="3.40.50.10170">
    <property type="match status" value="1"/>
</dbReference>
<dbReference type="PANTHER" id="PTHR33434">
    <property type="entry name" value="DEGV DOMAIN-CONTAINING PROTEIN DR_1986-RELATED"/>
    <property type="match status" value="1"/>
</dbReference>
<dbReference type="Proteomes" id="UP000198744">
    <property type="component" value="Unassembled WGS sequence"/>
</dbReference>
<dbReference type="Gene3D" id="1.25.40.340">
    <property type="match status" value="1"/>
</dbReference>
<reference evidence="3 4" key="1">
    <citation type="submission" date="2016-10" db="EMBL/GenBank/DDBJ databases">
        <authorList>
            <person name="de Groot N.N."/>
        </authorList>
    </citation>
    <scope>NUCLEOTIDE SEQUENCE [LARGE SCALE GENOMIC DNA]</scope>
    <source>
        <strain evidence="3 4">DSM 8423</strain>
    </source>
</reference>
<accession>A0A1H7WXQ9</accession>
<evidence type="ECO:0000313" key="3">
    <source>
        <dbReference type="EMBL" id="SEM25649.1"/>
    </source>
</evidence>
<name>A0A1H7WXQ9_9BACT</name>
<organism evidence="3 4">
    <name type="scientific">Syntrophus gentianae</name>
    <dbReference type="NCBI Taxonomy" id="43775"/>
    <lineage>
        <taxon>Bacteria</taxon>
        <taxon>Pseudomonadati</taxon>
        <taxon>Thermodesulfobacteriota</taxon>
        <taxon>Syntrophia</taxon>
        <taxon>Syntrophales</taxon>
        <taxon>Syntrophaceae</taxon>
        <taxon>Syntrophus</taxon>
    </lineage>
</organism>
<dbReference type="Pfam" id="PF02734">
    <property type="entry name" value="Dak2"/>
    <property type="match status" value="1"/>
</dbReference>
<dbReference type="GO" id="GO:0008289">
    <property type="term" value="F:lipid binding"/>
    <property type="evidence" value="ECO:0007669"/>
    <property type="project" value="UniProtKB-KW"/>
</dbReference>
<proteinExistence type="predicted"/>
<dbReference type="Gene3D" id="3.30.1180.10">
    <property type="match status" value="1"/>
</dbReference>
<dbReference type="InterPro" id="IPR050270">
    <property type="entry name" value="DegV_domain_contain"/>
</dbReference>
<dbReference type="GO" id="GO:0006071">
    <property type="term" value="P:glycerol metabolic process"/>
    <property type="evidence" value="ECO:0007669"/>
    <property type="project" value="InterPro"/>
</dbReference>
<dbReference type="GO" id="GO:0004371">
    <property type="term" value="F:glycerone kinase activity"/>
    <property type="evidence" value="ECO:0007669"/>
    <property type="project" value="InterPro"/>
</dbReference>
<evidence type="ECO:0000256" key="1">
    <source>
        <dbReference type="ARBA" id="ARBA00023121"/>
    </source>
</evidence>
<keyword evidence="1" id="KW-0446">Lipid-binding</keyword>
<dbReference type="InterPro" id="IPR043168">
    <property type="entry name" value="DegV_C"/>
</dbReference>
<dbReference type="InterPro" id="IPR004007">
    <property type="entry name" value="DhaL_dom"/>
</dbReference>
<dbReference type="EMBL" id="FOBS01000008">
    <property type="protein sequence ID" value="SEM25649.1"/>
    <property type="molecule type" value="Genomic_DNA"/>
</dbReference>
<dbReference type="PANTHER" id="PTHR33434:SF2">
    <property type="entry name" value="FATTY ACID-BINDING PROTEIN TM_1468"/>
    <property type="match status" value="1"/>
</dbReference>
<dbReference type="Pfam" id="PF02645">
    <property type="entry name" value="DegV"/>
    <property type="match status" value="1"/>
</dbReference>
<dbReference type="SUPFAM" id="SSF82549">
    <property type="entry name" value="DAK1/DegV-like"/>
    <property type="match status" value="1"/>
</dbReference>
<protein>
    <recommendedName>
        <fullName evidence="2">DhaL domain-containing protein</fullName>
    </recommendedName>
</protein>
<dbReference type="AlphaFoldDB" id="A0A1H7WXQ9"/>
<sequence length="611" mass="66808">MTDVLSEALAAGVERLSAWADLLDSINVFPVADGDTGRNLVVSLAPLRNRTAWKEDGKGMAYRLLLSARGNAGNIAARFFSGFLEYAIEKTAAALADGAENGRVQAWQAVADPKPGTMLTLFDALVESLQKIPPELNKEEIEAIVRHLAEAVRSTPRLLPRLQEAGVLDAGALGMYLFFEGFFFFLAGGDRESPFIPLQQVFPEGLSLPSSFSAFCPTTSGYCLDVTLRTKDSPGKVLSLLAASGESVVVSTDREYLKVHLHTPDAASVRTELIQIAEVLSWKEDNLDNQTEVFCASIPKSASPIHIMTDAAGSLTRRQARQFGFTLLDSYVTLEEQSLPETHLDPAEVYSAMRRGIRAMTSQASLFERHQVYAQVLERFPRVLYLCVGSVFTGNVTTARDWKTRHDPEDRLLVLDTGAASGRLGLQALAVARFAQVAKDGDSVIAFAQMLQNRCEEYLFPDRLQYLATGGRLSRTGALLGDLLHVKPVISPTPEGAKKVGAVRNREEQLRFALDRLSGILPQPAGKRLMIMLEYSDNLDWVNSEVREAFVLHAGGAEILIQPLSLTAGVHTGPGTWGMAFLTLPEEIDFVEAEQKEGFRRQAAKTRDGGI</sequence>
<evidence type="ECO:0000259" key="2">
    <source>
        <dbReference type="PROSITE" id="PS51480"/>
    </source>
</evidence>
<feature type="domain" description="DhaL" evidence="2">
    <location>
        <begin position="3"/>
        <end position="184"/>
    </location>
</feature>
<dbReference type="OrthoDB" id="9760324at2"/>
<dbReference type="SMART" id="SM01120">
    <property type="entry name" value="Dak2"/>
    <property type="match status" value="1"/>
</dbReference>
<gene>
    <name evidence="3" type="ORF">SAMN04489760_10853</name>
</gene>
<dbReference type="NCBIfam" id="TIGR00762">
    <property type="entry name" value="DegV"/>
    <property type="match status" value="1"/>
</dbReference>
<dbReference type="InterPro" id="IPR003797">
    <property type="entry name" value="DegV"/>
</dbReference>
<dbReference type="SUPFAM" id="SSF101473">
    <property type="entry name" value="DhaL-like"/>
    <property type="match status" value="1"/>
</dbReference>
<dbReference type="Pfam" id="PF21645">
    <property type="entry name" value="FakA-like_M"/>
    <property type="match status" value="1"/>
</dbReference>
<dbReference type="InterPro" id="IPR048394">
    <property type="entry name" value="FakA-like_M"/>
</dbReference>
<dbReference type="InterPro" id="IPR036117">
    <property type="entry name" value="DhaL_dom_sf"/>
</dbReference>
<dbReference type="RefSeq" id="WP_093883058.1">
    <property type="nucleotide sequence ID" value="NZ_FOBS01000008.1"/>
</dbReference>
<keyword evidence="4" id="KW-1185">Reference proteome</keyword>